<gene>
    <name evidence="2" type="ORF">J9317_08555</name>
</gene>
<keyword evidence="1" id="KW-0472">Membrane</keyword>
<evidence type="ECO:0000313" key="2">
    <source>
        <dbReference type="EMBL" id="MBS2968806.1"/>
    </source>
</evidence>
<protein>
    <recommendedName>
        <fullName evidence="4">Small peptidoglycan-associated lipoprotein</fullName>
    </recommendedName>
</protein>
<dbReference type="InterPro" id="IPR036249">
    <property type="entry name" value="Thioredoxin-like_sf"/>
</dbReference>
<name>A0ABS5LDJ1_9BACI</name>
<evidence type="ECO:0008006" key="4">
    <source>
        <dbReference type="Google" id="ProtNLM"/>
    </source>
</evidence>
<keyword evidence="1" id="KW-1133">Transmembrane helix</keyword>
<sequence length="132" mass="15280">MFTDKINQFDRMFLTVMIGPVLFLSSCTFPGLMSQTSGTSIQTEDKVIVFFSDGDKIEDEKQYYDALLTIKEQYPVDSENFKVYQEEQKNPFGISKYPSLLVMDNKKVVIHIEGMVQTKEEILNPLRKVLKH</sequence>
<feature type="transmembrane region" description="Helical" evidence="1">
    <location>
        <begin position="12"/>
        <end position="33"/>
    </location>
</feature>
<proteinExistence type="predicted"/>
<dbReference type="EMBL" id="JAGVRK010000001">
    <property type="protein sequence ID" value="MBS2968806.1"/>
    <property type="molecule type" value="Genomic_DNA"/>
</dbReference>
<keyword evidence="1" id="KW-0812">Transmembrane</keyword>
<keyword evidence="3" id="KW-1185">Reference proteome</keyword>
<organism evidence="2 3">
    <name type="scientific">Metabacillus flavus</name>
    <dbReference type="NCBI Taxonomy" id="2823519"/>
    <lineage>
        <taxon>Bacteria</taxon>
        <taxon>Bacillati</taxon>
        <taxon>Bacillota</taxon>
        <taxon>Bacilli</taxon>
        <taxon>Bacillales</taxon>
        <taxon>Bacillaceae</taxon>
        <taxon>Metabacillus</taxon>
    </lineage>
</organism>
<dbReference type="PROSITE" id="PS51257">
    <property type="entry name" value="PROKAR_LIPOPROTEIN"/>
    <property type="match status" value="1"/>
</dbReference>
<evidence type="ECO:0000256" key="1">
    <source>
        <dbReference type="SAM" id="Phobius"/>
    </source>
</evidence>
<reference evidence="2 3" key="1">
    <citation type="submission" date="2021-04" db="EMBL/GenBank/DDBJ databases">
        <title>Metabacillus sp. strain KIGAM252 whole genome sequence.</title>
        <authorList>
            <person name="Seo M.-J."/>
            <person name="Cho E.-S."/>
            <person name="Hwang C.Y."/>
            <person name="Yoon D.J."/>
        </authorList>
    </citation>
    <scope>NUCLEOTIDE SEQUENCE [LARGE SCALE GENOMIC DNA]</scope>
    <source>
        <strain evidence="2 3">KIGAM252</strain>
    </source>
</reference>
<comment type="caution">
    <text evidence="2">The sequence shown here is derived from an EMBL/GenBank/DDBJ whole genome shotgun (WGS) entry which is preliminary data.</text>
</comment>
<dbReference type="Proteomes" id="UP000682403">
    <property type="component" value="Unassembled WGS sequence"/>
</dbReference>
<evidence type="ECO:0000313" key="3">
    <source>
        <dbReference type="Proteomes" id="UP000682403"/>
    </source>
</evidence>
<dbReference type="SUPFAM" id="SSF52833">
    <property type="entry name" value="Thioredoxin-like"/>
    <property type="match status" value="1"/>
</dbReference>
<accession>A0ABS5LDJ1</accession>
<dbReference type="RefSeq" id="WP_211557890.1">
    <property type="nucleotide sequence ID" value="NZ_JAGVRK010000001.1"/>
</dbReference>